<dbReference type="AlphaFoldDB" id="A0A0H5QT52"/>
<accession>A0A0H5QT52</accession>
<sequence>MPFNADAWAKNESRARAVKQPPSTYLNALDEFKQQLELLPGRNSPKINQDTFQAIGRYLEWTMTGEIEKANSLDALLTPDKRVLSTIKFGRTLCVPNKTVTKVPTDIPFARSRRKLDCAEDAGYNLSVKAYS</sequence>
<dbReference type="EMBL" id="HACM01004430">
    <property type="protein sequence ID" value="CRZ04872.1"/>
    <property type="molecule type" value="Transcribed_RNA"/>
</dbReference>
<protein>
    <submittedName>
        <fullName evidence="1">Uncharacterized protein</fullName>
    </submittedName>
</protein>
<name>A0A0H5QT52_9EUKA</name>
<proteinExistence type="predicted"/>
<reference evidence="1" key="1">
    <citation type="submission" date="2015-04" db="EMBL/GenBank/DDBJ databases">
        <title>The genome sequence of the plant pathogenic Rhizarian Plasmodiophora brassicae reveals insights in its biotrophic life cycle and the origin of chitin synthesis.</title>
        <authorList>
            <person name="Schwelm A."/>
            <person name="Fogelqvist J."/>
            <person name="Knaust A."/>
            <person name="Julke S."/>
            <person name="Lilja T."/>
            <person name="Dhandapani V."/>
            <person name="Bonilla-Rosso G."/>
            <person name="Karlsson M."/>
            <person name="Shevchenko A."/>
            <person name="Choi S.R."/>
            <person name="Kim H.G."/>
            <person name="Park J.Y."/>
            <person name="Lim Y.P."/>
            <person name="Ludwig-Muller J."/>
            <person name="Dixelius C."/>
        </authorList>
    </citation>
    <scope>NUCLEOTIDE SEQUENCE</scope>
    <source>
        <tissue evidence="1">Potato root galls</tissue>
    </source>
</reference>
<evidence type="ECO:0000313" key="1">
    <source>
        <dbReference type="EMBL" id="CRZ04872.1"/>
    </source>
</evidence>
<organism evidence="1">
    <name type="scientific">Spongospora subterranea</name>
    <dbReference type="NCBI Taxonomy" id="70186"/>
    <lineage>
        <taxon>Eukaryota</taxon>
        <taxon>Sar</taxon>
        <taxon>Rhizaria</taxon>
        <taxon>Endomyxa</taxon>
        <taxon>Phytomyxea</taxon>
        <taxon>Plasmodiophorida</taxon>
        <taxon>Plasmodiophoridae</taxon>
        <taxon>Spongospora</taxon>
    </lineage>
</organism>